<evidence type="ECO:0000313" key="3">
    <source>
        <dbReference type="EMBL" id="RKT45243.1"/>
    </source>
</evidence>
<evidence type="ECO:0000256" key="1">
    <source>
        <dbReference type="ARBA" id="ARBA00038494"/>
    </source>
</evidence>
<accession>A0A495V9E0</accession>
<dbReference type="InterPro" id="IPR029044">
    <property type="entry name" value="Nucleotide-diphossugar_trans"/>
</dbReference>
<organism evidence="3 4">
    <name type="scientific">Thiocapsa rosea</name>
    <dbReference type="NCBI Taxonomy" id="69360"/>
    <lineage>
        <taxon>Bacteria</taxon>
        <taxon>Pseudomonadati</taxon>
        <taxon>Pseudomonadota</taxon>
        <taxon>Gammaproteobacteria</taxon>
        <taxon>Chromatiales</taxon>
        <taxon>Chromatiaceae</taxon>
        <taxon>Thiocapsa</taxon>
    </lineage>
</organism>
<dbReference type="InterPro" id="IPR001173">
    <property type="entry name" value="Glyco_trans_2-like"/>
</dbReference>
<evidence type="ECO:0000313" key="4">
    <source>
        <dbReference type="Proteomes" id="UP000274556"/>
    </source>
</evidence>
<gene>
    <name evidence="3" type="ORF">BDD21_2670</name>
</gene>
<dbReference type="OrthoDB" id="9815923at2"/>
<dbReference type="Gene3D" id="3.90.550.10">
    <property type="entry name" value="Spore Coat Polysaccharide Biosynthesis Protein SpsA, Chain A"/>
    <property type="match status" value="1"/>
</dbReference>
<dbReference type="Proteomes" id="UP000274556">
    <property type="component" value="Unassembled WGS sequence"/>
</dbReference>
<reference evidence="3 4" key="1">
    <citation type="submission" date="2018-10" db="EMBL/GenBank/DDBJ databases">
        <title>Genomic Encyclopedia of Archaeal and Bacterial Type Strains, Phase II (KMG-II): from individual species to whole genera.</title>
        <authorList>
            <person name="Goeker M."/>
        </authorList>
    </citation>
    <scope>NUCLEOTIDE SEQUENCE [LARGE SCALE GENOMIC DNA]</scope>
    <source>
        <strain evidence="3 4">DSM 235</strain>
    </source>
</reference>
<feature type="domain" description="Glycosyltransferase 2-like" evidence="2">
    <location>
        <begin position="12"/>
        <end position="120"/>
    </location>
</feature>
<dbReference type="PANTHER" id="PTHR43630:SF2">
    <property type="entry name" value="GLYCOSYLTRANSFERASE"/>
    <property type="match status" value="1"/>
</dbReference>
<dbReference type="EMBL" id="RBXL01000001">
    <property type="protein sequence ID" value="RKT45243.1"/>
    <property type="molecule type" value="Genomic_DNA"/>
</dbReference>
<comment type="caution">
    <text evidence="3">The sequence shown here is derived from an EMBL/GenBank/DDBJ whole genome shotgun (WGS) entry which is preliminary data.</text>
</comment>
<dbReference type="SUPFAM" id="SSF53448">
    <property type="entry name" value="Nucleotide-diphospho-sugar transferases"/>
    <property type="match status" value="1"/>
</dbReference>
<evidence type="ECO:0000259" key="2">
    <source>
        <dbReference type="Pfam" id="PF00535"/>
    </source>
</evidence>
<dbReference type="AlphaFoldDB" id="A0A495V9E0"/>
<protein>
    <submittedName>
        <fullName evidence="3">Glycosyltransferase involved in cell wall biosynthesis</fullName>
    </submittedName>
</protein>
<dbReference type="Pfam" id="PF00535">
    <property type="entry name" value="Glycos_transf_2"/>
    <property type="match status" value="1"/>
</dbReference>
<dbReference type="RefSeq" id="WP_120797551.1">
    <property type="nucleotide sequence ID" value="NZ_RBXL01000001.1"/>
</dbReference>
<name>A0A495V9E0_9GAMM</name>
<keyword evidence="4" id="KW-1185">Reference proteome</keyword>
<sequence>MTDSVEKLPITILLAAKNESVNLPRCLAALEPAQRILVLDSHSTDATAVIALDYGAEVVQFDYHGGYPKKRQWALDHVTIDTPWVFFLDADEVVPDALWTEIAAVIRQPDACDAYLIRKGFHFFGRRMRYGGFSHMAVLLLRTGKGRFEHLFDDAADSLDMEIHERVVVKGRIGGLRTPLIHEDFKGLEAYITRHNKYSTWEARVRHHYLTTGRYGEDTIAPRLFGNSQERRRFIKAVIIRLPFEHWMWFIYHYVIRLGFLEGRPGLIACQIRASYIAQVRAKIYELRVLSGKTESSRQ</sequence>
<dbReference type="PANTHER" id="PTHR43630">
    <property type="entry name" value="POLY-BETA-1,6-N-ACETYL-D-GLUCOSAMINE SYNTHASE"/>
    <property type="match status" value="1"/>
</dbReference>
<keyword evidence="3" id="KW-0808">Transferase</keyword>
<proteinExistence type="inferred from homology"/>
<dbReference type="GO" id="GO:0016740">
    <property type="term" value="F:transferase activity"/>
    <property type="evidence" value="ECO:0007669"/>
    <property type="project" value="UniProtKB-KW"/>
</dbReference>
<comment type="similarity">
    <text evidence="1">Belongs to the glycosyltransferase 2 family. WaaE/KdtX subfamily.</text>
</comment>
<dbReference type="CDD" id="cd02511">
    <property type="entry name" value="Beta4Glucosyltransferase"/>
    <property type="match status" value="1"/>
</dbReference>